<dbReference type="AlphaFoldDB" id="A0A2C5X3Z3"/>
<accession>A0A2C5X3Z3</accession>
<feature type="region of interest" description="Disordered" evidence="1">
    <location>
        <begin position="87"/>
        <end position="120"/>
    </location>
</feature>
<evidence type="ECO:0000313" key="3">
    <source>
        <dbReference type="Proteomes" id="UP000222788"/>
    </source>
</evidence>
<organism evidence="2 3">
    <name type="scientific">Ceratocystis fimbriata CBS 114723</name>
    <dbReference type="NCBI Taxonomy" id="1035309"/>
    <lineage>
        <taxon>Eukaryota</taxon>
        <taxon>Fungi</taxon>
        <taxon>Dikarya</taxon>
        <taxon>Ascomycota</taxon>
        <taxon>Pezizomycotina</taxon>
        <taxon>Sordariomycetes</taxon>
        <taxon>Hypocreomycetidae</taxon>
        <taxon>Microascales</taxon>
        <taxon>Ceratocystidaceae</taxon>
        <taxon>Ceratocystis</taxon>
    </lineage>
</organism>
<keyword evidence="3" id="KW-1185">Reference proteome</keyword>
<dbReference type="OrthoDB" id="5281682at2759"/>
<comment type="caution">
    <text evidence="2">The sequence shown here is derived from an EMBL/GenBank/DDBJ whole genome shotgun (WGS) entry which is preliminary data.</text>
</comment>
<evidence type="ECO:0000313" key="2">
    <source>
        <dbReference type="EMBL" id="PHH52836.1"/>
    </source>
</evidence>
<reference evidence="2 3" key="2">
    <citation type="journal article" date="2013" name="IMA Fungus">
        <title>IMA Genome-F 1: Ceratocystis fimbriata: Draft nuclear genome sequence for the plant pathogen, Ceratocystis fimbriata.</title>
        <authorList>
            <person name="Wilken P.M."/>
            <person name="Steenkamp E.T."/>
            <person name="Wingfield M.J."/>
            <person name="de Beer Z.W."/>
            <person name="Wingfield B.D."/>
        </authorList>
    </citation>
    <scope>NUCLEOTIDE SEQUENCE [LARGE SCALE GENOMIC DNA]</scope>
    <source>
        <strain evidence="2 3">CBS 114723</strain>
    </source>
</reference>
<name>A0A2C5X3Z3_9PEZI</name>
<dbReference type="Proteomes" id="UP000222788">
    <property type="component" value="Unassembled WGS sequence"/>
</dbReference>
<feature type="compositionally biased region" description="Pro residues" evidence="1">
    <location>
        <begin position="93"/>
        <end position="102"/>
    </location>
</feature>
<dbReference type="STRING" id="1035309.A0A2C5X3Z3"/>
<dbReference type="EMBL" id="APWK03000056">
    <property type="protein sequence ID" value="PHH52836.1"/>
    <property type="molecule type" value="Genomic_DNA"/>
</dbReference>
<reference evidence="2 3" key="1">
    <citation type="journal article" date="2013" name="Fungal Biol.">
        <title>Analysis of microsatellite markers in the genome of the plant pathogen Ceratocystis fimbriata.</title>
        <authorList>
            <person name="Simpson M.C."/>
            <person name="Wilken P.M."/>
            <person name="Coetzee M.P."/>
            <person name="Wingfield M.J."/>
            <person name="Wingfield B.D."/>
        </authorList>
    </citation>
    <scope>NUCLEOTIDE SEQUENCE [LARGE SCALE GENOMIC DNA]</scope>
    <source>
        <strain evidence="2 3">CBS 114723</strain>
    </source>
</reference>
<proteinExistence type="predicted"/>
<sequence length="640" mass="71722">MSSSPSSNTYYSTSYPIKTPFRSNTNMLHAPGEFDHDMDYNMDDHDHEFTTEFSNFDYPPTADVNKSVANREFSSLINASTALLNTASSNPVSGPPSPPPDGPGSSEFAPPTRPSSTPFPHIVSRQLLQFEKSDAKMANTTTDHEKKAMVQDGDSTSVETCGFSRLPVEIHEEILDYVFGSQPAAQPCLAGGFNSIAASWNISTRRFTRSDISDLALVSRVWRDLVQSRIYRHIKLRGSVNAIIGADSWFTQHPYLASYIRHLEVWFPVFQPAAVTNTTNSATAIVRIPPNHSPTLDGSPRLPYIAPDSNCTLEDVFLMIKRHLPSIKVLSLEGGDRRKAPKVQNQSSSSHSVIQDLVISSVHTLVTRGQWNLIRKTEDFAFIVDRFPNLVEWHSSYSRQKSKTYITMGMLILPFFRMKIKVLNLRMESEYRRERACPPLFFHKVLTFAHVCPELGAIAKSLEHLTYTGRICPCFFGHLAQRESETIRHSLKTIDITVKNVCRFYEATPDGPSTGTGIQDALFIQYFEGLVISAVKCLAEATSVNYLRIRYVDLDSAVPPLNPYFLIKDNECSGVWSNAIVAELRKSRPRMTFPGLDSSCPVVRTNEDGVLVLNPDFKRAKVKSFKISNYAYIQQALSPV</sequence>
<gene>
    <name evidence="2" type="ORF">CFIMG_004965RAa</name>
</gene>
<protein>
    <submittedName>
        <fullName evidence="2">Uncharacterized protein</fullName>
    </submittedName>
</protein>
<evidence type="ECO:0000256" key="1">
    <source>
        <dbReference type="SAM" id="MobiDB-lite"/>
    </source>
</evidence>